<evidence type="ECO:0000313" key="4">
    <source>
        <dbReference type="Proteomes" id="UP001355207"/>
    </source>
</evidence>
<dbReference type="InterPro" id="IPR000101">
    <property type="entry name" value="GGT_peptidase"/>
</dbReference>
<dbReference type="PRINTS" id="PR01210">
    <property type="entry name" value="GGTRANSPTASE"/>
</dbReference>
<dbReference type="PANTHER" id="PTHR43881:SF1">
    <property type="entry name" value="GAMMA-GLUTAMYLTRANSPEPTIDASE (AFU_ORTHOLOGUE AFUA_4G13580)"/>
    <property type="match status" value="1"/>
</dbReference>
<dbReference type="EMBL" id="CP144103">
    <property type="protein sequence ID" value="WWC90208.1"/>
    <property type="molecule type" value="Genomic_DNA"/>
</dbReference>
<name>A0AAX4K0D9_9TREE</name>
<keyword evidence="4" id="KW-1185">Reference proteome</keyword>
<dbReference type="GeneID" id="91095811"/>
<dbReference type="InterPro" id="IPR052896">
    <property type="entry name" value="GGT-like_enzyme"/>
</dbReference>
<dbReference type="Proteomes" id="UP001355207">
    <property type="component" value="Chromosome 6"/>
</dbReference>
<feature type="binding site" evidence="2">
    <location>
        <position position="454"/>
    </location>
    <ligand>
        <name>L-glutamate</name>
        <dbReference type="ChEBI" id="CHEBI:29985"/>
    </ligand>
</feature>
<reference evidence="3 4" key="1">
    <citation type="submission" date="2024-01" db="EMBL/GenBank/DDBJ databases">
        <title>Comparative genomics of Cryptococcus and Kwoniella reveals pathogenesis evolution and contrasting modes of karyotype evolution via chromosome fusion or intercentromeric recombination.</title>
        <authorList>
            <person name="Coelho M.A."/>
            <person name="David-Palma M."/>
            <person name="Shea T."/>
            <person name="Bowers K."/>
            <person name="McGinley-Smith S."/>
            <person name="Mohammad A.W."/>
            <person name="Gnirke A."/>
            <person name="Yurkov A.M."/>
            <person name="Nowrousian M."/>
            <person name="Sun S."/>
            <person name="Cuomo C.A."/>
            <person name="Heitman J."/>
        </authorList>
    </citation>
    <scope>NUCLEOTIDE SEQUENCE [LARGE SCALE GENOMIC DNA]</scope>
    <source>
        <strain evidence="3 4">CBS 6074</strain>
    </source>
</reference>
<feature type="active site" description="Nucleophile" evidence="1">
    <location>
        <position position="371"/>
    </location>
</feature>
<evidence type="ECO:0000256" key="1">
    <source>
        <dbReference type="PIRSR" id="PIRSR600101-1"/>
    </source>
</evidence>
<dbReference type="Pfam" id="PF01019">
    <property type="entry name" value="G_glu_transpept"/>
    <property type="match status" value="1"/>
</dbReference>
<evidence type="ECO:0000313" key="3">
    <source>
        <dbReference type="EMBL" id="WWC90208.1"/>
    </source>
</evidence>
<dbReference type="Gene3D" id="3.60.20.40">
    <property type="match status" value="1"/>
</dbReference>
<gene>
    <name evidence="3" type="ORF">L201_005141</name>
</gene>
<organism evidence="3 4">
    <name type="scientific">Kwoniella dendrophila CBS 6074</name>
    <dbReference type="NCBI Taxonomy" id="1295534"/>
    <lineage>
        <taxon>Eukaryota</taxon>
        <taxon>Fungi</taxon>
        <taxon>Dikarya</taxon>
        <taxon>Basidiomycota</taxon>
        <taxon>Agaricomycotina</taxon>
        <taxon>Tremellomycetes</taxon>
        <taxon>Tremellales</taxon>
        <taxon>Cryptococcaceae</taxon>
        <taxon>Kwoniella</taxon>
    </lineage>
</organism>
<sequence length="571" mass="61743">MAPSYDTFETISRRSTVFSTKGVVCSSQPLASEAGIRILRAGGNAADAAIAMAAALNVVEPCNTGIGGDVFALFYSASDKTVKAINGSGRSPKSLTLDKIKELGIKGNRFDPDCIHAATVPGACAAWCDIVDKWGNGKVKLDKIFEPAITLAEEGFIVHSQAAYEWGKYASFLRKQASGENYPFLIDGEAPKAGEYFNNPALGKTFRTVAKEGKDGFYKGKIAQSIVDELQRRGSFMTLEDISSHETELVKPISYTYGPEKENLTIHECPPNGQGLAALIAIGIIDVLREDGIIDLDNYQEGSVEWLHALMEAMRLAFADAHAFIADPKFSDVPVDQLLSKKYLRERAKLFNPDKAEAQHVKGNPIPSSDTVYFTAADSEGNAISIINSNYLGFGTGIVPEGCGFSIQNRGMGFSLDESSPNVLEGGKRPFHTIIPAMVTHGDELYMAFGVMGGVMQPQGHLQTFLNVVHRSHHAQAALDSPRFCLGGLAGYIQGSTPYYNDHVAIEHGISEETINKLKEMGHNVKVVKGHQQIVFGKGQIILRTIDKRTGKRVWAAGSDPRGDGCALPQI</sequence>
<proteinExistence type="predicted"/>
<evidence type="ECO:0000256" key="2">
    <source>
        <dbReference type="PIRSR" id="PIRSR600101-2"/>
    </source>
</evidence>
<dbReference type="InterPro" id="IPR043137">
    <property type="entry name" value="GGT_ssub_C"/>
</dbReference>
<protein>
    <submittedName>
        <fullName evidence="3">Gamma-glutamyltransferase</fullName>
    </submittedName>
</protein>
<dbReference type="GO" id="GO:0006751">
    <property type="term" value="P:glutathione catabolic process"/>
    <property type="evidence" value="ECO:0007669"/>
    <property type="project" value="InterPro"/>
</dbReference>
<dbReference type="GO" id="GO:0036374">
    <property type="term" value="F:glutathione hydrolase activity"/>
    <property type="evidence" value="ECO:0007669"/>
    <property type="project" value="InterPro"/>
</dbReference>
<dbReference type="InterPro" id="IPR043138">
    <property type="entry name" value="GGT_lsub"/>
</dbReference>
<dbReference type="NCBIfam" id="TIGR00066">
    <property type="entry name" value="g_glut_trans"/>
    <property type="match status" value="1"/>
</dbReference>
<accession>A0AAX4K0D9</accession>
<dbReference type="SUPFAM" id="SSF56235">
    <property type="entry name" value="N-terminal nucleophile aminohydrolases (Ntn hydrolases)"/>
    <property type="match status" value="1"/>
</dbReference>
<dbReference type="PANTHER" id="PTHR43881">
    <property type="entry name" value="GAMMA-GLUTAMYLTRANSPEPTIDASE (AFU_ORTHOLOGUE AFUA_4G13580)"/>
    <property type="match status" value="1"/>
</dbReference>
<dbReference type="InterPro" id="IPR029055">
    <property type="entry name" value="Ntn_hydrolases_N"/>
</dbReference>
<dbReference type="AlphaFoldDB" id="A0AAX4K0D9"/>
<dbReference type="Gene3D" id="1.10.246.130">
    <property type="match status" value="1"/>
</dbReference>
<dbReference type="RefSeq" id="XP_066076971.1">
    <property type="nucleotide sequence ID" value="XM_066220874.1"/>
</dbReference>